<dbReference type="PRINTS" id="PR00119">
    <property type="entry name" value="CATATPASE"/>
</dbReference>
<feature type="transmembrane region" description="Helical" evidence="8">
    <location>
        <begin position="634"/>
        <end position="655"/>
    </location>
</feature>
<evidence type="ECO:0000256" key="8">
    <source>
        <dbReference type="SAM" id="Phobius"/>
    </source>
</evidence>
<gene>
    <name evidence="12" type="ORF">FK178_02130</name>
</gene>
<dbReference type="SUPFAM" id="SSF81665">
    <property type="entry name" value="Calcium ATPase, transmembrane domain M"/>
    <property type="match status" value="1"/>
</dbReference>
<dbReference type="InterPro" id="IPR006068">
    <property type="entry name" value="ATPase_P-typ_cation-transptr_C"/>
</dbReference>
<feature type="transmembrane region" description="Helical" evidence="8">
    <location>
        <begin position="257"/>
        <end position="282"/>
    </location>
</feature>
<dbReference type="Gene3D" id="1.20.1110.10">
    <property type="entry name" value="Calcium-transporting ATPase, transmembrane domain"/>
    <property type="match status" value="2"/>
</dbReference>
<evidence type="ECO:0000256" key="6">
    <source>
        <dbReference type="ARBA" id="ARBA00022989"/>
    </source>
</evidence>
<dbReference type="InterPro" id="IPR008250">
    <property type="entry name" value="ATPase_P-typ_transduc_dom_A_sf"/>
</dbReference>
<evidence type="ECO:0000256" key="5">
    <source>
        <dbReference type="ARBA" id="ARBA00022967"/>
    </source>
</evidence>
<keyword evidence="13" id="KW-1185">Reference proteome</keyword>
<dbReference type="PROSITE" id="PS00154">
    <property type="entry name" value="ATPASE_E1_E2"/>
    <property type="match status" value="1"/>
</dbReference>
<dbReference type="PANTHER" id="PTHR42861">
    <property type="entry name" value="CALCIUM-TRANSPORTING ATPASE"/>
    <property type="match status" value="1"/>
</dbReference>
<dbReference type="SFLD" id="SFLDG00002">
    <property type="entry name" value="C1.7:_P-type_atpase_like"/>
    <property type="match status" value="1"/>
</dbReference>
<evidence type="ECO:0000256" key="3">
    <source>
        <dbReference type="ARBA" id="ARBA00022741"/>
    </source>
</evidence>
<dbReference type="GO" id="GO:0016020">
    <property type="term" value="C:membrane"/>
    <property type="evidence" value="ECO:0007669"/>
    <property type="project" value="UniProtKB-SubCell"/>
</dbReference>
<dbReference type="GO" id="GO:0005524">
    <property type="term" value="F:ATP binding"/>
    <property type="evidence" value="ECO:0007669"/>
    <property type="project" value="UniProtKB-KW"/>
</dbReference>
<feature type="transmembrane region" description="Helical" evidence="8">
    <location>
        <begin position="710"/>
        <end position="731"/>
    </location>
</feature>
<name>A0A5B8YIY8_9FLAO</name>
<dbReference type="InterPro" id="IPR023299">
    <property type="entry name" value="ATPase_P-typ_cyto_dom_N"/>
</dbReference>
<dbReference type="SUPFAM" id="SSF56784">
    <property type="entry name" value="HAD-like"/>
    <property type="match status" value="1"/>
</dbReference>
<keyword evidence="4" id="KW-0067">ATP-binding</keyword>
<dbReference type="Gene3D" id="3.40.1110.10">
    <property type="entry name" value="Calcium-transporting ATPase, cytoplasmic domain N"/>
    <property type="match status" value="2"/>
</dbReference>
<keyword evidence="7 8" id="KW-0472">Membrane</keyword>
<evidence type="ECO:0000313" key="12">
    <source>
        <dbReference type="EMBL" id="QED36583.1"/>
    </source>
</evidence>
<feature type="transmembrane region" description="Helical" evidence="8">
    <location>
        <begin position="743"/>
        <end position="764"/>
    </location>
</feature>
<dbReference type="RefSeq" id="WP_146830537.1">
    <property type="nucleotide sequence ID" value="NZ_CP042476.1"/>
</dbReference>
<dbReference type="SUPFAM" id="SSF81653">
    <property type="entry name" value="Calcium ATPase, transduction domain A"/>
    <property type="match status" value="1"/>
</dbReference>
<evidence type="ECO:0000259" key="10">
    <source>
        <dbReference type="Pfam" id="PF00689"/>
    </source>
</evidence>
<dbReference type="SFLD" id="SFLDF00027">
    <property type="entry name" value="p-type_atpase"/>
    <property type="match status" value="1"/>
</dbReference>
<feature type="transmembrane region" description="Helical" evidence="8">
    <location>
        <begin position="776"/>
        <end position="794"/>
    </location>
</feature>
<sequence length="855" mass="96152">MSQGVKENPFPFRGLTAQEVSGSRAVHGQNTIEDNHSGFFWYNLKEIVREPMFLLLLATSIIYFILREFSEGFFLLGAIVLISAISFYQNARSKKALSALKEYTQSLSTVIRDKQLQKIKSEEIVVDDVVVANEGELITADGVLLQQNDFLVNESILTGESLSIAKTIEDPDKNLVYKGTAVVSGQGVYRVTQIGKATKLGRINTSLSEIEKIRSPLQQQISRFVKQMAIGGFLIFLVIWGISFYNSRDVFDSLLKGLTIAMSVLPEEIPVAFATFMALGAYRLMKLGIIVKHTQTIETLGSATVICTDKTGTITQNKMELFKVYDHKTGRTAEKDHWKESEFQNIIRIAMWASEIVPFDPMERSIHKAYKTFSTEDERPKFSMVHEYPLGGKPPMMTHIFENAEGKRIIAVKGAPEAVINHSGLSNAEKEKIMTEISRMASKGFRVLGVGEAFFDGKDFPEKQEEFKFEFLGLVGFYDPPKENINETLQHLYNAGIRIKLITGDNPATTHTIARLVNLQGSNDAVTGEELMNLNQEEFDRKVSQASVFSRIFPEIKVKIVNSLKRQHEIVGMTGDGVNDAPALKAAHIGIAMGRRGSDLAKESSSLILSDDDFGKMVDGVAMGRKIYYNLKKAIQYIISIHIPIILTVALPVILGWVYPVIFSPVHVIFLELIMGPTCSIIYENEPLEKNSMLKPPRAMDQTFLRWKELSVSVFQGLMITAVCLGIYQYSVLHMYSEDLTRTMVFSTLIVANIFLTLVNRSFYFSIWTTFKYKNSLIWVIISVSFVILLFMVYNPGLGSFFKLEPMATNQLLIVLVAGFASVIWFEIYKAIIRRRKPLKLFSSEILETGKGIIR</sequence>
<evidence type="ECO:0000259" key="9">
    <source>
        <dbReference type="Pfam" id="PF00122"/>
    </source>
</evidence>
<keyword evidence="5" id="KW-1278">Translocase</keyword>
<keyword evidence="3" id="KW-0547">Nucleotide-binding</keyword>
<dbReference type="InterPro" id="IPR023214">
    <property type="entry name" value="HAD_sf"/>
</dbReference>
<reference evidence="12 13" key="1">
    <citation type="submission" date="2019-08" db="EMBL/GenBank/DDBJ databases">
        <title>Antarcticibacterium arcticum sp. nov., a bacterium isolated from marine sediment of the Canadian Beaufort Sea.</title>
        <authorList>
            <person name="Lee Y.M."/>
            <person name="Baek K."/>
            <person name="Lee D.-H."/>
            <person name="Shin S.C."/>
            <person name="Jin Y.K."/>
            <person name="Park Y."/>
        </authorList>
    </citation>
    <scope>NUCLEOTIDE SEQUENCE [LARGE SCALE GENOMIC DNA]</scope>
    <source>
        <strain evidence="12 13">PAMC 28998</strain>
    </source>
</reference>
<dbReference type="PRINTS" id="PR00120">
    <property type="entry name" value="HATPASE"/>
</dbReference>
<evidence type="ECO:0000313" key="13">
    <source>
        <dbReference type="Proteomes" id="UP000321954"/>
    </source>
</evidence>
<dbReference type="Gene3D" id="2.70.150.10">
    <property type="entry name" value="Calcium-transporting ATPase, cytoplasmic transduction domain A"/>
    <property type="match status" value="1"/>
</dbReference>
<dbReference type="Pfam" id="PF00689">
    <property type="entry name" value="Cation_ATPase_C"/>
    <property type="match status" value="1"/>
</dbReference>
<dbReference type="NCBIfam" id="TIGR01494">
    <property type="entry name" value="ATPase_P-type"/>
    <property type="match status" value="2"/>
</dbReference>
<dbReference type="Gene3D" id="3.40.50.1000">
    <property type="entry name" value="HAD superfamily/HAD-like"/>
    <property type="match status" value="2"/>
</dbReference>
<dbReference type="SFLD" id="SFLDS00003">
    <property type="entry name" value="Haloacid_Dehalogenase"/>
    <property type="match status" value="1"/>
</dbReference>
<dbReference type="Pfam" id="PF00702">
    <property type="entry name" value="Hydrolase"/>
    <property type="match status" value="1"/>
</dbReference>
<feature type="transmembrane region" description="Helical" evidence="8">
    <location>
        <begin position="814"/>
        <end position="833"/>
    </location>
</feature>
<dbReference type="Pfam" id="PF00690">
    <property type="entry name" value="Cation_ATPase_N"/>
    <property type="match status" value="1"/>
</dbReference>
<keyword evidence="2 8" id="KW-0812">Transmembrane</keyword>
<keyword evidence="6 8" id="KW-1133">Transmembrane helix</keyword>
<feature type="transmembrane region" description="Helical" evidence="8">
    <location>
        <begin position="661"/>
        <end position="683"/>
    </location>
</feature>
<dbReference type="OrthoDB" id="1521937at2"/>
<organism evidence="12 13">
    <name type="scientific">Antarcticibacterium arcticum</name>
    <dbReference type="NCBI Taxonomy" id="2585771"/>
    <lineage>
        <taxon>Bacteria</taxon>
        <taxon>Pseudomonadati</taxon>
        <taxon>Bacteroidota</taxon>
        <taxon>Flavobacteriia</taxon>
        <taxon>Flavobacteriales</taxon>
        <taxon>Flavobacteriaceae</taxon>
        <taxon>Antarcticibacterium</taxon>
    </lineage>
</organism>
<dbReference type="InterPro" id="IPR001757">
    <property type="entry name" value="P_typ_ATPase"/>
</dbReference>
<dbReference type="InterPro" id="IPR004014">
    <property type="entry name" value="ATPase_P-typ_cation-transptr_N"/>
</dbReference>
<dbReference type="InterPro" id="IPR044492">
    <property type="entry name" value="P_typ_ATPase_HD_dom"/>
</dbReference>
<accession>A0A5B8YIY8</accession>
<dbReference type="AlphaFoldDB" id="A0A5B8YIY8"/>
<feature type="transmembrane region" description="Helical" evidence="8">
    <location>
        <begin position="72"/>
        <end position="91"/>
    </location>
</feature>
<dbReference type="InterPro" id="IPR036412">
    <property type="entry name" value="HAD-like_sf"/>
</dbReference>
<feature type="transmembrane region" description="Helical" evidence="8">
    <location>
        <begin position="224"/>
        <end position="245"/>
    </location>
</feature>
<comment type="subcellular location">
    <subcellularLocation>
        <location evidence="1">Membrane</location>
        <topology evidence="1">Multi-pass membrane protein</topology>
    </subcellularLocation>
</comment>
<feature type="domain" description="Cation-transporting P-type ATPase N-terminal" evidence="11">
    <location>
        <begin position="13"/>
        <end position="62"/>
    </location>
</feature>
<feature type="transmembrane region" description="Helical" evidence="8">
    <location>
        <begin position="47"/>
        <end position="66"/>
    </location>
</feature>
<dbReference type="Pfam" id="PF00122">
    <property type="entry name" value="E1-E2_ATPase"/>
    <property type="match status" value="1"/>
</dbReference>
<dbReference type="KEGG" id="anp:FK178_02130"/>
<dbReference type="InterPro" id="IPR018303">
    <property type="entry name" value="ATPase_P-typ_P_site"/>
</dbReference>
<feature type="domain" description="Cation-transporting P-type ATPase C-terminal" evidence="10">
    <location>
        <begin position="660"/>
        <end position="832"/>
    </location>
</feature>
<evidence type="ECO:0000256" key="4">
    <source>
        <dbReference type="ARBA" id="ARBA00022840"/>
    </source>
</evidence>
<dbReference type="InterPro" id="IPR023298">
    <property type="entry name" value="ATPase_P-typ_TM_dom_sf"/>
</dbReference>
<dbReference type="EMBL" id="CP042476">
    <property type="protein sequence ID" value="QED36583.1"/>
    <property type="molecule type" value="Genomic_DNA"/>
</dbReference>
<evidence type="ECO:0000256" key="2">
    <source>
        <dbReference type="ARBA" id="ARBA00022692"/>
    </source>
</evidence>
<dbReference type="Proteomes" id="UP000321954">
    <property type="component" value="Chromosome"/>
</dbReference>
<evidence type="ECO:0000256" key="1">
    <source>
        <dbReference type="ARBA" id="ARBA00004141"/>
    </source>
</evidence>
<evidence type="ECO:0000259" key="11">
    <source>
        <dbReference type="Pfam" id="PF00690"/>
    </source>
</evidence>
<protein>
    <submittedName>
        <fullName evidence="12">Cation-translocating P-type ATPase</fullName>
    </submittedName>
</protein>
<dbReference type="InterPro" id="IPR059000">
    <property type="entry name" value="ATPase_P-type_domA"/>
</dbReference>
<proteinExistence type="predicted"/>
<evidence type="ECO:0000256" key="7">
    <source>
        <dbReference type="ARBA" id="ARBA00023136"/>
    </source>
</evidence>
<feature type="domain" description="P-type ATPase A" evidence="9">
    <location>
        <begin position="104"/>
        <end position="206"/>
    </location>
</feature>
<dbReference type="GO" id="GO:0016887">
    <property type="term" value="F:ATP hydrolysis activity"/>
    <property type="evidence" value="ECO:0007669"/>
    <property type="project" value="InterPro"/>
</dbReference>